<comment type="caution">
    <text evidence="1">The sequence shown here is derived from an EMBL/GenBank/DDBJ whole genome shotgun (WGS) entry which is preliminary data.</text>
</comment>
<dbReference type="Proteomes" id="UP001638806">
    <property type="component" value="Unassembled WGS sequence"/>
</dbReference>
<proteinExistence type="predicted"/>
<name>A0ACC4DDT2_PURLI</name>
<evidence type="ECO:0000313" key="2">
    <source>
        <dbReference type="Proteomes" id="UP001638806"/>
    </source>
</evidence>
<organism evidence="1 2">
    <name type="scientific">Purpureocillium lilacinum</name>
    <name type="common">Paecilomyces lilacinus</name>
    <dbReference type="NCBI Taxonomy" id="33203"/>
    <lineage>
        <taxon>Eukaryota</taxon>
        <taxon>Fungi</taxon>
        <taxon>Dikarya</taxon>
        <taxon>Ascomycota</taxon>
        <taxon>Pezizomycotina</taxon>
        <taxon>Sordariomycetes</taxon>
        <taxon>Hypocreomycetidae</taxon>
        <taxon>Hypocreales</taxon>
        <taxon>Ophiocordycipitaceae</taxon>
        <taxon>Purpureocillium</taxon>
    </lineage>
</organism>
<gene>
    <name evidence="1" type="ORF">ACCO45_011421</name>
</gene>
<keyword evidence="2" id="KW-1185">Reference proteome</keyword>
<accession>A0ACC4DDT2</accession>
<evidence type="ECO:0000313" key="1">
    <source>
        <dbReference type="EMBL" id="KAL3953465.1"/>
    </source>
</evidence>
<dbReference type="EMBL" id="JBGNUJ010000011">
    <property type="protein sequence ID" value="KAL3953465.1"/>
    <property type="molecule type" value="Genomic_DNA"/>
</dbReference>
<protein>
    <submittedName>
        <fullName evidence="1">Uncharacterized protein</fullName>
    </submittedName>
</protein>
<sequence>MMNLLPVSVAQSHPVGPVQLCDADDAARADASSAPLAASFSQGEGRVQVAVRRSQRRYLGYDAVGGAEGRQSARARMEGAWEPPRLVVDPPLPAPLVWPATRLLLPLELNFFAAAAPNTNTTTNNLPRPTRRCSSLALQYGWLYHKEPPGRLFPRLALVTRHLPKRCRAGIVTRDWWVWVGTDPSCLGRLACPVEMSGQTSRALRPILPVFAALPMRNHAARQEAAAVPATDPVAPAPPMDAGAAQHSYGAQHRAQLPQRATQASQLPPRFSRPYHHQIASHQRADQPITVGRGRGISRRSPSPTPPNGVQWKASNSRRQWADPSRRIHYHTALPGLVEPAVGNRVPLSWARLEDI</sequence>
<reference evidence="1" key="1">
    <citation type="submission" date="2024-12" db="EMBL/GenBank/DDBJ databases">
        <title>Comparative genomics and development of molecular markers within Purpureocillium lilacinum and among Purpureocillium species.</title>
        <authorList>
            <person name="Yeh Z.-Y."/>
            <person name="Ni N.-T."/>
            <person name="Lo P.-H."/>
            <person name="Mushyakhwo K."/>
            <person name="Lin C.-F."/>
            <person name="Nai Y.-S."/>
        </authorList>
    </citation>
    <scope>NUCLEOTIDE SEQUENCE</scope>
    <source>
        <strain evidence="1">NCHU-NPUST-175</strain>
    </source>
</reference>